<proteinExistence type="predicted"/>
<comment type="subcellular location">
    <subcellularLocation>
        <location evidence="1">Membrane</location>
        <topology evidence="1">Multi-pass membrane protein</topology>
    </subcellularLocation>
</comment>
<evidence type="ECO:0000256" key="4">
    <source>
        <dbReference type="ARBA" id="ARBA00023136"/>
    </source>
</evidence>
<feature type="domain" description="O-antigen ligase-related" evidence="6">
    <location>
        <begin position="167"/>
        <end position="314"/>
    </location>
</feature>
<dbReference type="InterPro" id="IPR051533">
    <property type="entry name" value="WaaL-like"/>
</dbReference>
<dbReference type="InterPro" id="IPR007016">
    <property type="entry name" value="O-antigen_ligase-rel_domated"/>
</dbReference>
<feature type="transmembrane region" description="Helical" evidence="5">
    <location>
        <begin position="207"/>
        <end position="224"/>
    </location>
</feature>
<reference evidence="8" key="1">
    <citation type="submission" date="2011-05" db="EMBL/GenBank/DDBJ databases">
        <title>Complete sequence of Desulfotomaculum kuznetsovii DSM 6115.</title>
        <authorList>
            <person name="Lucas S."/>
            <person name="Han J."/>
            <person name="Lapidus A."/>
            <person name="Cheng J.-F."/>
            <person name="Goodwin L."/>
            <person name="Pitluck S."/>
            <person name="Peters L."/>
            <person name="Mikhailova N."/>
            <person name="Lu M."/>
            <person name="Saunders E."/>
            <person name="Han C."/>
            <person name="Tapia R."/>
            <person name="Land M."/>
            <person name="Hauser L."/>
            <person name="Kyrpides N."/>
            <person name="Ivanova N."/>
            <person name="Pagani I."/>
            <person name="Nazina T."/>
            <person name="Ivanova A."/>
            <person name="Parshina S."/>
            <person name="Kuever J."/>
            <person name="Muyzer G."/>
            <person name="Plugge C."/>
            <person name="Stams A."/>
            <person name="Woyke T."/>
        </authorList>
    </citation>
    <scope>NUCLEOTIDE SEQUENCE [LARGE SCALE GENOMIC DNA]</scope>
    <source>
        <strain evidence="8">DSM 6115 / VKM B-1805 / 17</strain>
    </source>
</reference>
<feature type="transmembrane region" description="Helical" evidence="5">
    <location>
        <begin position="6"/>
        <end position="27"/>
    </location>
</feature>
<accession>A0AAU8PAA7</accession>
<dbReference type="EMBL" id="CP002770">
    <property type="protein sequence ID" value="AEG15539.1"/>
    <property type="molecule type" value="Genomic_DNA"/>
</dbReference>
<dbReference type="GO" id="GO:0016020">
    <property type="term" value="C:membrane"/>
    <property type="evidence" value="ECO:0007669"/>
    <property type="project" value="UniProtKB-SubCell"/>
</dbReference>
<gene>
    <name evidence="7" type="ordered locus">Desku_1981</name>
</gene>
<name>A0AAU8PAA7_DESK7</name>
<keyword evidence="3 5" id="KW-1133">Transmembrane helix</keyword>
<evidence type="ECO:0000313" key="8">
    <source>
        <dbReference type="Proteomes" id="UP000009229"/>
    </source>
</evidence>
<evidence type="ECO:0000313" key="7">
    <source>
        <dbReference type="EMBL" id="AEG15539.1"/>
    </source>
</evidence>
<feature type="transmembrane region" description="Helical" evidence="5">
    <location>
        <begin position="94"/>
        <end position="116"/>
    </location>
</feature>
<dbReference type="KEGG" id="dku:Desku_1981"/>
<feature type="transmembrane region" description="Helical" evidence="5">
    <location>
        <begin position="136"/>
        <end position="156"/>
    </location>
</feature>
<evidence type="ECO:0000259" key="6">
    <source>
        <dbReference type="Pfam" id="PF04932"/>
    </source>
</evidence>
<evidence type="ECO:0000256" key="3">
    <source>
        <dbReference type="ARBA" id="ARBA00022989"/>
    </source>
</evidence>
<feature type="transmembrane region" description="Helical" evidence="5">
    <location>
        <begin position="39"/>
        <end position="63"/>
    </location>
</feature>
<dbReference type="PANTHER" id="PTHR37422:SF13">
    <property type="entry name" value="LIPOPOLYSACCHARIDE BIOSYNTHESIS PROTEIN PA4999-RELATED"/>
    <property type="match status" value="1"/>
</dbReference>
<dbReference type="Proteomes" id="UP000009229">
    <property type="component" value="Chromosome"/>
</dbReference>
<dbReference type="Pfam" id="PF04932">
    <property type="entry name" value="Wzy_C"/>
    <property type="match status" value="1"/>
</dbReference>
<protein>
    <submittedName>
        <fullName evidence="7">O-antigen polymerase</fullName>
    </submittedName>
</protein>
<dbReference type="PANTHER" id="PTHR37422">
    <property type="entry name" value="TEICHURONIC ACID BIOSYNTHESIS PROTEIN TUAE"/>
    <property type="match status" value="1"/>
</dbReference>
<feature type="transmembrane region" description="Helical" evidence="5">
    <location>
        <begin position="297"/>
        <end position="321"/>
    </location>
</feature>
<evidence type="ECO:0000256" key="1">
    <source>
        <dbReference type="ARBA" id="ARBA00004141"/>
    </source>
</evidence>
<keyword evidence="4 5" id="KW-0472">Membrane</keyword>
<feature type="transmembrane region" description="Helical" evidence="5">
    <location>
        <begin position="168"/>
        <end position="195"/>
    </location>
</feature>
<sequence>MVPPGYFYAPRYVILMIVSLVALIVLLKDRTPVNQPAFIPLFFFMVFLMISSFLAPVPMTAWIGSPFRFTGATTWYACIVLFILASSCRKAEKLLGYLCATAAVVSSLAVLQYFGINLVPHEPAREGLIAYGTLPHPNFLGTYTVFILPAAAIFYLRTQKWPWLLCSALIYAGLLVSLCRGSWMAGAIGIALVVFFALKDKEKRRPLLLLGLAFLIVTLALLPARDGLLLARMLSVPVEAGKALHFEDAAGSHRLFIWKKLLRLIPHFWAFGVGPDHLIYGRLALPDDSIVDKAHNIFLEIAVTMGVFALASYLAFLCFILRPPRSEAGFAPSVMVSAKIMGNC</sequence>
<keyword evidence="8" id="KW-1185">Reference proteome</keyword>
<dbReference type="AlphaFoldDB" id="A0AAU8PAA7"/>
<feature type="transmembrane region" description="Helical" evidence="5">
    <location>
        <begin position="69"/>
        <end position="87"/>
    </location>
</feature>
<keyword evidence="2 5" id="KW-0812">Transmembrane</keyword>
<evidence type="ECO:0000256" key="5">
    <source>
        <dbReference type="SAM" id="Phobius"/>
    </source>
</evidence>
<evidence type="ECO:0000256" key="2">
    <source>
        <dbReference type="ARBA" id="ARBA00022692"/>
    </source>
</evidence>
<organism evidence="7 8">
    <name type="scientific">Desulfofundulus kuznetsovii (strain DSM 6115 / VKM B-1805 / 17)</name>
    <name type="common">Desulfotomaculum kuznetsovii</name>
    <dbReference type="NCBI Taxonomy" id="760568"/>
    <lineage>
        <taxon>Bacteria</taxon>
        <taxon>Bacillati</taxon>
        <taxon>Bacillota</taxon>
        <taxon>Clostridia</taxon>
        <taxon>Eubacteriales</taxon>
        <taxon>Peptococcaceae</taxon>
        <taxon>Desulfofundulus</taxon>
    </lineage>
</organism>